<dbReference type="PANTHER" id="PTHR28259">
    <property type="entry name" value="FLUORIDE EXPORT PROTEIN 1-RELATED"/>
    <property type="match status" value="1"/>
</dbReference>
<keyword evidence="10" id="KW-0406">Ion transport</keyword>
<comment type="function">
    <text evidence="9 10">Fluoride-specific ion channel. Important for reducing fluoride concentration in the cell, thus reducing its toxicity.</text>
</comment>
<keyword evidence="3 10" id="KW-0812">Transmembrane</keyword>
<evidence type="ECO:0000256" key="10">
    <source>
        <dbReference type="HAMAP-Rule" id="MF_00454"/>
    </source>
</evidence>
<comment type="similarity">
    <text evidence="7 10">Belongs to the fluoride channel Fluc/FEX (TC 1.A.43) family.</text>
</comment>
<dbReference type="NCBIfam" id="TIGR00494">
    <property type="entry name" value="crcB"/>
    <property type="match status" value="1"/>
</dbReference>
<dbReference type="GO" id="GO:0005886">
    <property type="term" value="C:plasma membrane"/>
    <property type="evidence" value="ECO:0007669"/>
    <property type="project" value="UniProtKB-SubCell"/>
</dbReference>
<keyword evidence="4 10" id="KW-1133">Transmembrane helix</keyword>
<evidence type="ECO:0000256" key="7">
    <source>
        <dbReference type="ARBA" id="ARBA00035120"/>
    </source>
</evidence>
<evidence type="ECO:0000256" key="1">
    <source>
        <dbReference type="ARBA" id="ARBA00004651"/>
    </source>
</evidence>
<feature type="transmembrane region" description="Helical" evidence="10">
    <location>
        <begin position="63"/>
        <end position="86"/>
    </location>
</feature>
<dbReference type="GO" id="GO:0062054">
    <property type="term" value="F:fluoride channel activity"/>
    <property type="evidence" value="ECO:0007669"/>
    <property type="project" value="UniProtKB-UniRule"/>
</dbReference>
<dbReference type="AlphaFoldDB" id="A0A1C3NV97"/>
<feature type="transmembrane region" description="Helical" evidence="10">
    <location>
        <begin position="128"/>
        <end position="148"/>
    </location>
</feature>
<feature type="binding site" evidence="10">
    <location>
        <position position="106"/>
    </location>
    <ligand>
        <name>Na(+)</name>
        <dbReference type="ChEBI" id="CHEBI:29101"/>
        <note>structural</note>
    </ligand>
</feature>
<reference evidence="12" key="1">
    <citation type="submission" date="2016-02" db="EMBL/GenBank/DDBJ databases">
        <authorList>
            <person name="Wibberg D."/>
        </authorList>
    </citation>
    <scope>NUCLEOTIDE SEQUENCE [LARGE SCALE GENOMIC DNA]</scope>
</reference>
<dbReference type="GO" id="GO:0140114">
    <property type="term" value="P:cellular detoxification of fluoride"/>
    <property type="evidence" value="ECO:0007669"/>
    <property type="project" value="UniProtKB-UniRule"/>
</dbReference>
<keyword evidence="2 10" id="KW-1003">Cell membrane</keyword>
<keyword evidence="10" id="KW-0479">Metal-binding</keyword>
<evidence type="ECO:0000256" key="8">
    <source>
        <dbReference type="ARBA" id="ARBA00035585"/>
    </source>
</evidence>
<evidence type="ECO:0000256" key="6">
    <source>
        <dbReference type="ARBA" id="ARBA00023303"/>
    </source>
</evidence>
<name>A0A1C3NV97_9ACTN</name>
<dbReference type="PANTHER" id="PTHR28259:SF1">
    <property type="entry name" value="FLUORIDE EXPORT PROTEIN 1-RELATED"/>
    <property type="match status" value="1"/>
</dbReference>
<sequence length="162" mass="17034">MDGTRSQAVVKPTDSDVDLHIPAQRPELRRGPVPLLAVIAAGGAMGACARYGASLLWPTPADAFPWTTLLVNTTGCAAIGLLMVMITEVRAVHPLVRPFLGTGVLGGYTTFSTYAVDAGRLVDGRRAGMALAYLALTTALALSAVWVTDTAGRSLVERWNGR</sequence>
<dbReference type="InterPro" id="IPR003691">
    <property type="entry name" value="FluC"/>
</dbReference>
<dbReference type="Pfam" id="PF02537">
    <property type="entry name" value="CRCB"/>
    <property type="match status" value="1"/>
</dbReference>
<keyword evidence="12" id="KW-1185">Reference proteome</keyword>
<comment type="catalytic activity">
    <reaction evidence="8">
        <text>fluoride(in) = fluoride(out)</text>
        <dbReference type="Rhea" id="RHEA:76159"/>
        <dbReference type="ChEBI" id="CHEBI:17051"/>
    </reaction>
    <physiologicalReaction direction="left-to-right" evidence="8">
        <dbReference type="Rhea" id="RHEA:76160"/>
    </physiologicalReaction>
</comment>
<feature type="binding site" evidence="10">
    <location>
        <position position="109"/>
    </location>
    <ligand>
        <name>Na(+)</name>
        <dbReference type="ChEBI" id="CHEBI:29101"/>
        <note>structural</note>
    </ligand>
</feature>
<feature type="transmembrane region" description="Helical" evidence="10">
    <location>
        <begin position="98"/>
        <end position="116"/>
    </location>
</feature>
<dbReference type="HAMAP" id="MF_00454">
    <property type="entry name" value="FluC"/>
    <property type="match status" value="1"/>
</dbReference>
<dbReference type="Proteomes" id="UP000199013">
    <property type="component" value="Unassembled WGS sequence"/>
</dbReference>
<evidence type="ECO:0000256" key="4">
    <source>
        <dbReference type="ARBA" id="ARBA00022989"/>
    </source>
</evidence>
<proteinExistence type="inferred from homology"/>
<evidence type="ECO:0000313" key="11">
    <source>
        <dbReference type="EMBL" id="SBW19343.1"/>
    </source>
</evidence>
<keyword evidence="10" id="KW-0813">Transport</keyword>
<feature type="transmembrane region" description="Helical" evidence="10">
    <location>
        <begin position="35"/>
        <end position="57"/>
    </location>
</feature>
<keyword evidence="6 10" id="KW-0407">Ion channel</keyword>
<accession>A0A1C3NV97</accession>
<evidence type="ECO:0000313" key="12">
    <source>
        <dbReference type="Proteomes" id="UP000199013"/>
    </source>
</evidence>
<keyword evidence="5 10" id="KW-0472">Membrane</keyword>
<dbReference type="EMBL" id="FLUV01000529">
    <property type="protein sequence ID" value="SBW19343.1"/>
    <property type="molecule type" value="Genomic_DNA"/>
</dbReference>
<organism evidence="11 12">
    <name type="scientific">Candidatus Protofrankia californiensis</name>
    <dbReference type="NCBI Taxonomy" id="1839754"/>
    <lineage>
        <taxon>Bacteria</taxon>
        <taxon>Bacillati</taxon>
        <taxon>Actinomycetota</taxon>
        <taxon>Actinomycetes</taxon>
        <taxon>Frankiales</taxon>
        <taxon>Frankiaceae</taxon>
        <taxon>Protofrankia</taxon>
    </lineage>
</organism>
<evidence type="ECO:0000256" key="9">
    <source>
        <dbReference type="ARBA" id="ARBA00049940"/>
    </source>
</evidence>
<keyword evidence="10" id="KW-0915">Sodium</keyword>
<protein>
    <recommendedName>
        <fullName evidence="10">Fluoride-specific ion channel FluC</fullName>
    </recommendedName>
</protein>
<evidence type="ECO:0000256" key="5">
    <source>
        <dbReference type="ARBA" id="ARBA00023136"/>
    </source>
</evidence>
<dbReference type="GO" id="GO:0046872">
    <property type="term" value="F:metal ion binding"/>
    <property type="evidence" value="ECO:0007669"/>
    <property type="project" value="UniProtKB-KW"/>
</dbReference>
<evidence type="ECO:0000256" key="3">
    <source>
        <dbReference type="ARBA" id="ARBA00022692"/>
    </source>
</evidence>
<comment type="subcellular location">
    <subcellularLocation>
        <location evidence="1 10">Cell membrane</location>
        <topology evidence="1 10">Multi-pass membrane protein</topology>
    </subcellularLocation>
</comment>
<comment type="activity regulation">
    <text evidence="10">Na(+) is not transported, but it plays an essential structural role and its presence is essential for fluoride channel function.</text>
</comment>
<gene>
    <name evidence="10" type="primary">fluC</name>
    <name evidence="10" type="synonym">crcB</name>
    <name evidence="11" type="ORF">FDG2_1255</name>
</gene>
<evidence type="ECO:0000256" key="2">
    <source>
        <dbReference type="ARBA" id="ARBA00022475"/>
    </source>
</evidence>